<keyword evidence="2" id="KW-0813">Transport</keyword>
<protein>
    <submittedName>
        <fullName evidence="10">Uncharacterized protein</fullName>
    </submittedName>
</protein>
<sequence>AISPEHADAIAPYADYLGEDHPLKSWLVFLVSGAFAGALISGMMAHRVCACVEKGPHISTGGRLLRAYAGGALAGIGAKIGLGCTSGQALTGGALLNAGSWMFMLMVFVGGYAAAWYVRKQWI</sequence>
<keyword evidence="4" id="KW-0997">Cell inner membrane</keyword>
<dbReference type="GO" id="GO:0005886">
    <property type="term" value="C:plasma membrane"/>
    <property type="evidence" value="ECO:0007669"/>
    <property type="project" value="UniProtKB-SubCell"/>
</dbReference>
<dbReference type="PANTHER" id="PTHR30574">
    <property type="entry name" value="INNER MEMBRANE PROTEIN YEDE"/>
    <property type="match status" value="1"/>
</dbReference>
<keyword evidence="3" id="KW-1003">Cell membrane</keyword>
<name>A0A1F6SWR7_9PROT</name>
<accession>A0A1F6SWR7</accession>
<keyword evidence="5 9" id="KW-0812">Transmembrane</keyword>
<evidence type="ECO:0000256" key="9">
    <source>
        <dbReference type="SAM" id="Phobius"/>
    </source>
</evidence>
<proteinExistence type="inferred from homology"/>
<keyword evidence="7 9" id="KW-0472">Membrane</keyword>
<evidence type="ECO:0000313" key="11">
    <source>
        <dbReference type="Proteomes" id="UP000179334"/>
    </source>
</evidence>
<organism evidence="10 11">
    <name type="scientific">Candidatus Muproteobacteria bacterium RBG_16_64_10</name>
    <dbReference type="NCBI Taxonomy" id="1817757"/>
    <lineage>
        <taxon>Bacteria</taxon>
        <taxon>Pseudomonadati</taxon>
        <taxon>Pseudomonadota</taxon>
        <taxon>Candidatus Muproteobacteria</taxon>
    </lineage>
</organism>
<dbReference type="Pfam" id="PF04143">
    <property type="entry name" value="Sulf_transp"/>
    <property type="match status" value="1"/>
</dbReference>
<feature type="non-terminal residue" evidence="10">
    <location>
        <position position="1"/>
    </location>
</feature>
<dbReference type="Proteomes" id="UP000179334">
    <property type="component" value="Unassembled WGS sequence"/>
</dbReference>
<evidence type="ECO:0000256" key="7">
    <source>
        <dbReference type="ARBA" id="ARBA00023136"/>
    </source>
</evidence>
<feature type="transmembrane region" description="Helical" evidence="9">
    <location>
        <begin position="26"/>
        <end position="45"/>
    </location>
</feature>
<reference evidence="10 11" key="1">
    <citation type="journal article" date="2016" name="Nat. Commun.">
        <title>Thousands of microbial genomes shed light on interconnected biogeochemical processes in an aquifer system.</title>
        <authorList>
            <person name="Anantharaman K."/>
            <person name="Brown C.T."/>
            <person name="Hug L.A."/>
            <person name="Sharon I."/>
            <person name="Castelle C.J."/>
            <person name="Probst A.J."/>
            <person name="Thomas B.C."/>
            <person name="Singh A."/>
            <person name="Wilkins M.J."/>
            <person name="Karaoz U."/>
            <person name="Brodie E.L."/>
            <person name="Williams K.H."/>
            <person name="Hubbard S.S."/>
            <person name="Banfield J.F."/>
        </authorList>
    </citation>
    <scope>NUCLEOTIDE SEQUENCE [LARGE SCALE GENOMIC DNA]</scope>
</reference>
<feature type="transmembrane region" description="Helical" evidence="9">
    <location>
        <begin position="94"/>
        <end position="118"/>
    </location>
</feature>
<comment type="similarity">
    <text evidence="8">Belongs to the TsuA/YedE (TC 9.B.102) family.</text>
</comment>
<evidence type="ECO:0000256" key="6">
    <source>
        <dbReference type="ARBA" id="ARBA00022989"/>
    </source>
</evidence>
<evidence type="ECO:0000256" key="1">
    <source>
        <dbReference type="ARBA" id="ARBA00004429"/>
    </source>
</evidence>
<comment type="subcellular location">
    <subcellularLocation>
        <location evidence="1">Cell inner membrane</location>
        <topology evidence="1">Multi-pass membrane protein</topology>
    </subcellularLocation>
</comment>
<dbReference type="PANTHER" id="PTHR30574:SF1">
    <property type="entry name" value="SULPHUR TRANSPORT DOMAIN-CONTAINING PROTEIN"/>
    <property type="match status" value="1"/>
</dbReference>
<dbReference type="EMBL" id="MFSR01000097">
    <property type="protein sequence ID" value="OGI37175.1"/>
    <property type="molecule type" value="Genomic_DNA"/>
</dbReference>
<evidence type="ECO:0000256" key="4">
    <source>
        <dbReference type="ARBA" id="ARBA00022519"/>
    </source>
</evidence>
<evidence type="ECO:0000256" key="3">
    <source>
        <dbReference type="ARBA" id="ARBA00022475"/>
    </source>
</evidence>
<dbReference type="AlphaFoldDB" id="A0A1F6SWR7"/>
<evidence type="ECO:0000256" key="5">
    <source>
        <dbReference type="ARBA" id="ARBA00022692"/>
    </source>
</evidence>
<evidence type="ECO:0000256" key="8">
    <source>
        <dbReference type="ARBA" id="ARBA00035655"/>
    </source>
</evidence>
<evidence type="ECO:0000256" key="2">
    <source>
        <dbReference type="ARBA" id="ARBA00022448"/>
    </source>
</evidence>
<dbReference type="InterPro" id="IPR007272">
    <property type="entry name" value="Sulf_transp_TsuA/YedE"/>
</dbReference>
<keyword evidence="6 9" id="KW-1133">Transmembrane helix</keyword>
<feature type="transmembrane region" description="Helical" evidence="9">
    <location>
        <begin position="65"/>
        <end position="82"/>
    </location>
</feature>
<comment type="caution">
    <text evidence="10">The sequence shown here is derived from an EMBL/GenBank/DDBJ whole genome shotgun (WGS) entry which is preliminary data.</text>
</comment>
<evidence type="ECO:0000313" key="10">
    <source>
        <dbReference type="EMBL" id="OGI37175.1"/>
    </source>
</evidence>
<gene>
    <name evidence="10" type="ORF">A2V91_06695</name>
</gene>